<reference evidence="1 4" key="2">
    <citation type="submission" date="2021-06" db="EMBL/GenBank/DDBJ databases">
        <title>Whole genome sequence of Paenibacillus sophorae DSM23020 for comparative genomics.</title>
        <authorList>
            <person name="Kim M.-J."/>
            <person name="Lee G."/>
            <person name="Shin J.-H."/>
        </authorList>
    </citation>
    <scope>NUCLEOTIDE SEQUENCE [LARGE SCALE GENOMIC DNA]</scope>
    <source>
        <strain evidence="1 4">DSM 23020</strain>
    </source>
</reference>
<gene>
    <name evidence="1" type="ORF">KP014_20715</name>
    <name evidence="2" type="ORF">SAMN04487895_101634</name>
</gene>
<accession>A0A1H8GSV6</accession>
<evidence type="ECO:0000313" key="1">
    <source>
        <dbReference type="EMBL" id="QWU14332.1"/>
    </source>
</evidence>
<sequence length="129" mass="14212">MYNHNDGFAILNPTISSGSWITSDKISNILSGTTTTTQSGDVVLKTSFNNYNLRENEKMETLYQVIVVTKQKEIIIDAKLVAPDQENAKFNAGVYTTLTEKKLTLSDATVIVTPLGQVKVEEVKGCCKH</sequence>
<keyword evidence="4" id="KW-1185">Reference proteome</keyword>
<reference evidence="2 3" key="1">
    <citation type="submission" date="2016-10" db="EMBL/GenBank/DDBJ databases">
        <authorList>
            <person name="de Groot N.N."/>
        </authorList>
    </citation>
    <scope>NUCLEOTIDE SEQUENCE [LARGE SCALE GENOMIC DNA]</scope>
    <source>
        <strain evidence="2 3">CGMCC 1.10238</strain>
    </source>
</reference>
<dbReference type="Proteomes" id="UP000198809">
    <property type="component" value="Unassembled WGS sequence"/>
</dbReference>
<evidence type="ECO:0000313" key="3">
    <source>
        <dbReference type="Proteomes" id="UP000198809"/>
    </source>
</evidence>
<dbReference type="STRING" id="1333845.SAMN04487895_101634"/>
<evidence type="ECO:0000313" key="4">
    <source>
        <dbReference type="Proteomes" id="UP000683429"/>
    </source>
</evidence>
<dbReference type="EMBL" id="FODH01000001">
    <property type="protein sequence ID" value="SEN47122.1"/>
    <property type="molecule type" value="Genomic_DNA"/>
</dbReference>
<evidence type="ECO:0000313" key="2">
    <source>
        <dbReference type="EMBL" id="SEN47122.1"/>
    </source>
</evidence>
<proteinExistence type="predicted"/>
<dbReference type="RefSeq" id="WP_036588267.1">
    <property type="nucleotide sequence ID" value="NZ_CP076607.1"/>
</dbReference>
<dbReference type="Proteomes" id="UP000683429">
    <property type="component" value="Chromosome"/>
</dbReference>
<dbReference type="OrthoDB" id="9986376at2"/>
<dbReference type="AlphaFoldDB" id="A0A1H8GSV6"/>
<dbReference type="EMBL" id="CP076607">
    <property type="protein sequence ID" value="QWU14332.1"/>
    <property type="molecule type" value="Genomic_DNA"/>
</dbReference>
<organism evidence="2 3">
    <name type="scientific">Paenibacillus sophorae</name>
    <dbReference type="NCBI Taxonomy" id="1333845"/>
    <lineage>
        <taxon>Bacteria</taxon>
        <taxon>Bacillati</taxon>
        <taxon>Bacillota</taxon>
        <taxon>Bacilli</taxon>
        <taxon>Bacillales</taxon>
        <taxon>Paenibacillaceae</taxon>
        <taxon>Paenibacillus</taxon>
    </lineage>
</organism>
<protein>
    <submittedName>
        <fullName evidence="2">Uncharacterized protein</fullName>
    </submittedName>
</protein>
<name>A0A1H8GSV6_9BACL</name>